<evidence type="ECO:0000256" key="1">
    <source>
        <dbReference type="SAM" id="Phobius"/>
    </source>
</evidence>
<reference evidence="2" key="1">
    <citation type="journal article" date="2024" name="BMC Genomics">
        <title>Functional annotation of a divergent genome using sequence and structure-based similarity.</title>
        <authorList>
            <person name="Svedberg D."/>
            <person name="Winiger R.R."/>
            <person name="Berg A."/>
            <person name="Sharma H."/>
            <person name="Tellgren-Roth C."/>
            <person name="Debrunner-Vossbrinck B.A."/>
            <person name="Vossbrinck C.R."/>
            <person name="Barandun J."/>
        </authorList>
    </citation>
    <scope>NUCLEOTIDE SEQUENCE</scope>
    <source>
        <strain evidence="2">Illinois isolate</strain>
    </source>
</reference>
<gene>
    <name evidence="2" type="ORF">VNE69_02288</name>
</gene>
<keyword evidence="1" id="KW-0472">Membrane</keyword>
<name>A0AAX4J9V2_9MICR</name>
<evidence type="ECO:0000313" key="2">
    <source>
        <dbReference type="EMBL" id="WUR02769.1"/>
    </source>
</evidence>
<feature type="transmembrane region" description="Helical" evidence="1">
    <location>
        <begin position="64"/>
        <end position="82"/>
    </location>
</feature>
<sequence length="85" mass="9942">MNKYEETLKVAEFAEHELESLLSDVQLQSEKLINVQKKANMVREGMYKSNYIMDKINRLNKSRIILGVVFFVIFGSITGYFFTIK</sequence>
<keyword evidence="1" id="KW-1133">Transmembrane helix</keyword>
<protein>
    <submittedName>
        <fullName evidence="2">Membrane protein</fullName>
    </submittedName>
</protein>
<dbReference type="Proteomes" id="UP001334084">
    <property type="component" value="Chromosome 2"/>
</dbReference>
<accession>A0AAX4J9V2</accession>
<evidence type="ECO:0000313" key="3">
    <source>
        <dbReference type="Proteomes" id="UP001334084"/>
    </source>
</evidence>
<dbReference type="GeneID" id="90540578"/>
<keyword evidence="3" id="KW-1185">Reference proteome</keyword>
<dbReference type="KEGG" id="vnx:VNE69_02288"/>
<dbReference type="AlphaFoldDB" id="A0AAX4J9V2"/>
<proteinExistence type="predicted"/>
<keyword evidence="1" id="KW-0812">Transmembrane</keyword>
<dbReference type="EMBL" id="CP142727">
    <property type="protein sequence ID" value="WUR02769.1"/>
    <property type="molecule type" value="Genomic_DNA"/>
</dbReference>
<dbReference type="RefSeq" id="XP_065328914.1">
    <property type="nucleotide sequence ID" value="XM_065472842.1"/>
</dbReference>
<organism evidence="2 3">
    <name type="scientific">Vairimorpha necatrix</name>
    <dbReference type="NCBI Taxonomy" id="6039"/>
    <lineage>
        <taxon>Eukaryota</taxon>
        <taxon>Fungi</taxon>
        <taxon>Fungi incertae sedis</taxon>
        <taxon>Microsporidia</taxon>
        <taxon>Nosematidae</taxon>
        <taxon>Vairimorpha</taxon>
    </lineage>
</organism>